<keyword evidence="1" id="KW-0812">Transmembrane</keyword>
<evidence type="ECO:0000313" key="2">
    <source>
        <dbReference type="EMBL" id="AOS44701.1"/>
    </source>
</evidence>
<sequence length="141" mass="16035">MPRLTKIGATILRNEAIGFTCIILLTWLAEIVALPHLLYHEPKEFLWSRVLVRTAVVLAIWLWVHFATRRLLRRLHELEGFLLVCSWCRKVGKDGGWLTMEEYFGSHLATETSHGICPVCAEKQIAAHRTAVRVTPAKPPA</sequence>
<dbReference type="EMBL" id="CP016094">
    <property type="protein sequence ID" value="AOS44701.1"/>
    <property type="molecule type" value="Genomic_DNA"/>
</dbReference>
<evidence type="ECO:0000256" key="1">
    <source>
        <dbReference type="SAM" id="Phobius"/>
    </source>
</evidence>
<dbReference type="KEGG" id="obg:Verru16b_01768"/>
<feature type="transmembrane region" description="Helical" evidence="1">
    <location>
        <begin position="16"/>
        <end position="39"/>
    </location>
</feature>
<reference evidence="2 3" key="1">
    <citation type="submission" date="2016-06" db="EMBL/GenBank/DDBJ databases">
        <title>Three novel species with peptidoglycan cell walls form the new genus Lacunisphaera gen. nov. in the family Opitutaceae of the verrucomicrobial subdivision 4.</title>
        <authorList>
            <person name="Rast P."/>
            <person name="Gloeckner I."/>
            <person name="Jogler M."/>
            <person name="Boedeker C."/>
            <person name="Jeske O."/>
            <person name="Wiegand S."/>
            <person name="Reinhardt R."/>
            <person name="Schumann P."/>
            <person name="Rohde M."/>
            <person name="Spring S."/>
            <person name="Gloeckner F.O."/>
            <person name="Jogler C."/>
        </authorList>
    </citation>
    <scope>NUCLEOTIDE SEQUENCE [LARGE SCALE GENOMIC DNA]</scope>
    <source>
        <strain evidence="2 3">IG16b</strain>
    </source>
</reference>
<dbReference type="OrthoDB" id="9765588at2"/>
<keyword evidence="3" id="KW-1185">Reference proteome</keyword>
<evidence type="ECO:0000313" key="3">
    <source>
        <dbReference type="Proteomes" id="UP000095228"/>
    </source>
</evidence>
<proteinExistence type="predicted"/>
<keyword evidence="1" id="KW-0472">Membrane</keyword>
<gene>
    <name evidence="2" type="ORF">Verru16b_01768</name>
</gene>
<feature type="transmembrane region" description="Helical" evidence="1">
    <location>
        <begin position="45"/>
        <end position="64"/>
    </location>
</feature>
<name>A0A1D8AUZ2_9BACT</name>
<dbReference type="AlphaFoldDB" id="A0A1D8AUZ2"/>
<organism evidence="2 3">
    <name type="scientific">Lacunisphaera limnophila</name>
    <dbReference type="NCBI Taxonomy" id="1838286"/>
    <lineage>
        <taxon>Bacteria</taxon>
        <taxon>Pseudomonadati</taxon>
        <taxon>Verrucomicrobiota</taxon>
        <taxon>Opitutia</taxon>
        <taxon>Opitutales</taxon>
        <taxon>Opitutaceae</taxon>
        <taxon>Lacunisphaera</taxon>
    </lineage>
</organism>
<dbReference type="STRING" id="1838286.Verru16b_01768"/>
<keyword evidence="1" id="KW-1133">Transmembrane helix</keyword>
<accession>A0A1D8AUZ2</accession>
<protein>
    <submittedName>
        <fullName evidence="2">Uncharacterized protein</fullName>
    </submittedName>
</protein>
<dbReference type="Proteomes" id="UP000095228">
    <property type="component" value="Chromosome"/>
</dbReference>
<dbReference type="RefSeq" id="WP_157772352.1">
    <property type="nucleotide sequence ID" value="NZ_CP016094.1"/>
</dbReference>